<reference evidence="2 3" key="1">
    <citation type="journal article" name="Sci. Rep.">
        <title>Telomere-to-telomere assembled and centromere annotated genomes of the two main subspecies of the button mushroom Agaricus bisporus reveal especially polymorphic chromosome ends.</title>
        <authorList>
            <person name="Sonnenberg A.S.M."/>
            <person name="Sedaghat-Telgerd N."/>
            <person name="Lavrijssen B."/>
            <person name="Ohm R.A."/>
            <person name="Hendrickx P.M."/>
            <person name="Scholtmeijer K."/>
            <person name="Baars J.J.P."/>
            <person name="van Peer A."/>
        </authorList>
    </citation>
    <scope>NUCLEOTIDE SEQUENCE [LARGE SCALE GENOMIC DNA]</scope>
    <source>
        <strain evidence="2 3">H119_p4</strain>
    </source>
</reference>
<dbReference type="Proteomes" id="UP000629468">
    <property type="component" value="Unassembled WGS sequence"/>
</dbReference>
<comment type="caution">
    <text evidence="2">The sequence shown here is derived from an EMBL/GenBank/DDBJ whole genome shotgun (WGS) entry which is preliminary data.</text>
</comment>
<protein>
    <submittedName>
        <fullName evidence="2">Uncharacterized protein</fullName>
    </submittedName>
</protein>
<accession>A0A8H7F8H0</accession>
<feature type="compositionally biased region" description="Low complexity" evidence="1">
    <location>
        <begin position="360"/>
        <end position="374"/>
    </location>
</feature>
<dbReference type="EMBL" id="JABXXO010000003">
    <property type="protein sequence ID" value="KAF7782663.1"/>
    <property type="molecule type" value="Genomic_DNA"/>
</dbReference>
<feature type="compositionally biased region" description="Basic residues" evidence="1">
    <location>
        <begin position="415"/>
        <end position="435"/>
    </location>
</feature>
<feature type="region of interest" description="Disordered" evidence="1">
    <location>
        <begin position="360"/>
        <end position="448"/>
    </location>
</feature>
<name>A0A8H7F8H0_AGABI</name>
<sequence length="448" mass="49561">MFTVGHGRSKVPCVSSDTATAPLYHQTTTANPARRQEQVMRYTPDLHCVLKVENNCNKPFNIRGIFSSAGEIPQLYPYDTGIPGQFHYFVEYRHRGSVDQARQLKLGSSAGLIVYPIHSDQRLIKQFRSCKAYGPSPHLATKVEAAIWPTPADRPALPTHSSGGRGNFPASSSGFASSTPDYESSAKDSRDSAKRLTTNASKEAASNTAHITTTSDGSGNIDTADIFNPLTLDSRLLITIQGQEIIYDLAKSAEQDPKIIIELLRLSLSERGNWMIAGAHFRRIGQPRAAIDIMYAMLEVMVKNGFVEAKLKPVFLLLSGCELDMAISARNAGDLTASEQHYANVQMWLQKVYGTTAPVPGSIPSVGSSSPVQSKQAQPSQPRETDYGSPRGTVVERISGSKRKLEEAMPMERNVRRRNTGPTRAMKRFKEKRRYSNNNKENRRFNRT</sequence>
<organism evidence="2 3">
    <name type="scientific">Agaricus bisporus var. burnettii</name>
    <dbReference type="NCBI Taxonomy" id="192524"/>
    <lineage>
        <taxon>Eukaryota</taxon>
        <taxon>Fungi</taxon>
        <taxon>Dikarya</taxon>
        <taxon>Basidiomycota</taxon>
        <taxon>Agaricomycotina</taxon>
        <taxon>Agaricomycetes</taxon>
        <taxon>Agaricomycetidae</taxon>
        <taxon>Agaricales</taxon>
        <taxon>Agaricineae</taxon>
        <taxon>Agaricaceae</taxon>
        <taxon>Agaricus</taxon>
    </lineage>
</organism>
<feature type="compositionally biased region" description="Polar residues" evidence="1">
    <location>
        <begin position="195"/>
        <end position="216"/>
    </location>
</feature>
<feature type="compositionally biased region" description="Basic and acidic residues" evidence="1">
    <location>
        <begin position="184"/>
        <end position="194"/>
    </location>
</feature>
<feature type="region of interest" description="Disordered" evidence="1">
    <location>
        <begin position="151"/>
        <end position="216"/>
    </location>
</feature>
<evidence type="ECO:0000256" key="1">
    <source>
        <dbReference type="SAM" id="MobiDB-lite"/>
    </source>
</evidence>
<proteinExistence type="predicted"/>
<dbReference type="AlphaFoldDB" id="A0A8H7F8H0"/>
<gene>
    <name evidence="2" type="ORF">Agabi119p4_2039</name>
</gene>
<feature type="compositionally biased region" description="Polar residues" evidence="1">
    <location>
        <begin position="169"/>
        <end position="182"/>
    </location>
</feature>
<evidence type="ECO:0000313" key="3">
    <source>
        <dbReference type="Proteomes" id="UP000629468"/>
    </source>
</evidence>
<evidence type="ECO:0000313" key="2">
    <source>
        <dbReference type="EMBL" id="KAF7782663.1"/>
    </source>
</evidence>